<dbReference type="AlphaFoldDB" id="A0A2G5TRZ6"/>
<keyword evidence="3" id="KW-1185">Reference proteome</keyword>
<evidence type="ECO:0000313" key="2">
    <source>
        <dbReference type="EMBL" id="PIC30023.1"/>
    </source>
</evidence>
<comment type="caution">
    <text evidence="2">The sequence shown here is derived from an EMBL/GenBank/DDBJ whole genome shotgun (WGS) entry which is preliminary data.</text>
</comment>
<feature type="transmembrane region" description="Helical" evidence="1">
    <location>
        <begin position="100"/>
        <end position="121"/>
    </location>
</feature>
<dbReference type="OrthoDB" id="5807180at2759"/>
<keyword evidence="1" id="KW-0472">Membrane</keyword>
<feature type="transmembrane region" description="Helical" evidence="1">
    <location>
        <begin position="173"/>
        <end position="199"/>
    </location>
</feature>
<organism evidence="2 3">
    <name type="scientific">Caenorhabditis nigoni</name>
    <dbReference type="NCBI Taxonomy" id="1611254"/>
    <lineage>
        <taxon>Eukaryota</taxon>
        <taxon>Metazoa</taxon>
        <taxon>Ecdysozoa</taxon>
        <taxon>Nematoda</taxon>
        <taxon>Chromadorea</taxon>
        <taxon>Rhabditida</taxon>
        <taxon>Rhabditina</taxon>
        <taxon>Rhabditomorpha</taxon>
        <taxon>Rhabditoidea</taxon>
        <taxon>Rhabditidae</taxon>
        <taxon>Peloderinae</taxon>
        <taxon>Caenorhabditis</taxon>
    </lineage>
</organism>
<dbReference type="InterPro" id="IPR019422">
    <property type="entry name" value="7TM_GPCR_serpentine_rcpt_Srh"/>
</dbReference>
<gene>
    <name evidence="2" type="primary">Cnig_chr_V.g21405</name>
    <name evidence="2" type="ORF">B9Z55_021405</name>
</gene>
<feature type="transmembrane region" description="Helical" evidence="1">
    <location>
        <begin position="142"/>
        <end position="161"/>
    </location>
</feature>
<dbReference type="Proteomes" id="UP000230233">
    <property type="component" value="Chromosome V"/>
</dbReference>
<proteinExistence type="predicted"/>
<evidence type="ECO:0008006" key="4">
    <source>
        <dbReference type="Google" id="ProtNLM"/>
    </source>
</evidence>
<dbReference type="EMBL" id="PDUG01000005">
    <property type="protein sequence ID" value="PIC30023.1"/>
    <property type="molecule type" value="Genomic_DNA"/>
</dbReference>
<keyword evidence="1" id="KW-0812">Transmembrane</keyword>
<sequence>MTTYCSENYKFSYLDSPEFLIASLHILGCLSIPVHMFGAYCILFITPKTMESVKIAMLNYHFLTFLTDLMFSVLATPYFLAPSFIASAVGIFEKLGVDPILQMCSMVIFHEILFFSIVQILENRYMVICDVHWIWKKVRVPWLIWSYATIPFFSLPIYLAAPENPLLSKSEALEVFISVIIDNLLIFSDIFVTMFRIVIKVKIVLRK</sequence>
<reference evidence="3" key="1">
    <citation type="submission" date="2017-10" db="EMBL/GenBank/DDBJ databases">
        <title>Rapid genome shrinkage in a self-fertile nematode reveals novel sperm competition proteins.</title>
        <authorList>
            <person name="Yin D."/>
            <person name="Schwarz E.M."/>
            <person name="Thomas C.G."/>
            <person name="Felde R.L."/>
            <person name="Korf I.F."/>
            <person name="Cutter A.D."/>
            <person name="Schartner C.M."/>
            <person name="Ralston E.J."/>
            <person name="Meyer B.J."/>
            <person name="Haag E.S."/>
        </authorList>
    </citation>
    <scope>NUCLEOTIDE SEQUENCE [LARGE SCALE GENOMIC DNA]</scope>
    <source>
        <strain evidence="3">JU1422</strain>
    </source>
</reference>
<keyword evidence="1" id="KW-1133">Transmembrane helix</keyword>
<evidence type="ECO:0000256" key="1">
    <source>
        <dbReference type="SAM" id="Phobius"/>
    </source>
</evidence>
<feature type="transmembrane region" description="Helical" evidence="1">
    <location>
        <begin position="58"/>
        <end position="80"/>
    </location>
</feature>
<feature type="transmembrane region" description="Helical" evidence="1">
    <location>
        <begin position="20"/>
        <end position="46"/>
    </location>
</feature>
<name>A0A2G5TRZ6_9PELO</name>
<accession>A0A2G5TRZ6</accession>
<protein>
    <recommendedName>
        <fullName evidence="4">7TM GPCR serpentine receptor class x (Srx) domain-containing protein</fullName>
    </recommendedName>
</protein>
<dbReference type="InterPro" id="IPR053220">
    <property type="entry name" value="Nematode_rcpt-like_serp_H"/>
</dbReference>
<dbReference type="PANTHER" id="PTHR22941:SF188">
    <property type="entry name" value="SERPENTINE RECEPTOR, CLASS H"/>
    <property type="match status" value="1"/>
</dbReference>
<evidence type="ECO:0000313" key="3">
    <source>
        <dbReference type="Proteomes" id="UP000230233"/>
    </source>
</evidence>
<dbReference type="Pfam" id="PF10318">
    <property type="entry name" value="7TM_GPCR_Srh"/>
    <property type="match status" value="1"/>
</dbReference>
<dbReference type="PANTHER" id="PTHR22941">
    <property type="entry name" value="SERPENTINE RECEPTOR"/>
    <property type="match status" value="1"/>
</dbReference>